<comment type="similarity">
    <text evidence="2">Belongs to the protein kinase superfamily. CAMK Ser/Thr protein kinase family. CaMK subfamily.</text>
</comment>
<dbReference type="GO" id="GO:0004674">
    <property type="term" value="F:protein serine/threonine kinase activity"/>
    <property type="evidence" value="ECO:0007669"/>
    <property type="project" value="UniProtKB-EC"/>
</dbReference>
<keyword evidence="17" id="KW-1185">Reference proteome</keyword>
<dbReference type="InterPro" id="IPR017441">
    <property type="entry name" value="Protein_kinase_ATP_BS"/>
</dbReference>
<dbReference type="GO" id="GO:0007417">
    <property type="term" value="P:central nervous system development"/>
    <property type="evidence" value="ECO:0007669"/>
    <property type="project" value="UniProtKB-ARBA"/>
</dbReference>
<feature type="binding site" evidence="12">
    <location>
        <position position="398"/>
    </location>
    <ligand>
        <name>ATP</name>
        <dbReference type="ChEBI" id="CHEBI:30616"/>
    </ligand>
</feature>
<dbReference type="SMART" id="SM00220">
    <property type="entry name" value="S_TKc"/>
    <property type="match status" value="1"/>
</dbReference>
<dbReference type="InterPro" id="IPR008271">
    <property type="entry name" value="Ser/Thr_kinase_AS"/>
</dbReference>
<dbReference type="EC" id="2.7.11.1" evidence="3"/>
<gene>
    <name evidence="16" type="ORF">KIN20_017121</name>
</gene>
<evidence type="ECO:0000256" key="8">
    <source>
        <dbReference type="ARBA" id="ARBA00022842"/>
    </source>
</evidence>
<dbReference type="PROSITE" id="PS00108">
    <property type="entry name" value="PROTEIN_KINASE_ST"/>
    <property type="match status" value="1"/>
</dbReference>
<dbReference type="SMART" id="SM00537">
    <property type="entry name" value="DCX"/>
    <property type="match status" value="2"/>
</dbReference>
<evidence type="ECO:0000256" key="10">
    <source>
        <dbReference type="ARBA" id="ARBA00047899"/>
    </source>
</evidence>
<dbReference type="EMBL" id="JAHQIW010003417">
    <property type="protein sequence ID" value="KAJ1358643.1"/>
    <property type="molecule type" value="Genomic_DNA"/>
</dbReference>
<keyword evidence="8" id="KW-0460">Magnesium</keyword>
<dbReference type="SUPFAM" id="SSF56112">
    <property type="entry name" value="Protein kinase-like (PK-like)"/>
    <property type="match status" value="1"/>
</dbReference>
<feature type="region of interest" description="Disordered" evidence="13">
    <location>
        <begin position="41"/>
        <end position="76"/>
    </location>
</feature>
<proteinExistence type="inferred from homology"/>
<evidence type="ECO:0000313" key="17">
    <source>
        <dbReference type="Proteomes" id="UP001196413"/>
    </source>
</evidence>
<reference evidence="16" key="1">
    <citation type="submission" date="2021-06" db="EMBL/GenBank/DDBJ databases">
        <title>Parelaphostrongylus tenuis whole genome reference sequence.</title>
        <authorList>
            <person name="Garwood T.J."/>
            <person name="Larsen P.A."/>
            <person name="Fountain-Jones N.M."/>
            <person name="Garbe J.R."/>
            <person name="Macchietto M.G."/>
            <person name="Kania S.A."/>
            <person name="Gerhold R.W."/>
            <person name="Richards J.E."/>
            <person name="Wolf T.M."/>
        </authorList>
    </citation>
    <scope>NUCLEOTIDE SEQUENCE</scope>
    <source>
        <strain evidence="16">MNPRO001-30</strain>
        <tissue evidence="16">Meninges</tissue>
    </source>
</reference>
<comment type="caution">
    <text evidence="16">The sequence shown here is derived from an EMBL/GenBank/DDBJ whole genome shotgun (WGS) entry which is preliminary data.</text>
</comment>
<feature type="domain" description="Doublecortin" evidence="15">
    <location>
        <begin position="215"/>
        <end position="298"/>
    </location>
</feature>
<evidence type="ECO:0000256" key="4">
    <source>
        <dbReference type="ARBA" id="ARBA00022553"/>
    </source>
</evidence>
<feature type="domain" description="Protein kinase" evidence="14">
    <location>
        <begin position="359"/>
        <end position="619"/>
    </location>
</feature>
<dbReference type="Pfam" id="PF00069">
    <property type="entry name" value="Pkinase"/>
    <property type="match status" value="1"/>
</dbReference>
<protein>
    <recommendedName>
        <fullName evidence="3">non-specific serine/threonine protein kinase</fullName>
        <ecNumber evidence="3">2.7.11.1</ecNumber>
    </recommendedName>
    <alternativeName>
        <fullName evidence="9">Doublecortin-like and CAM kinase-like protein</fullName>
    </alternativeName>
</protein>
<comment type="catalytic activity">
    <reaction evidence="11">
        <text>L-seryl-[protein] + ATP = O-phospho-L-seryl-[protein] + ADP + H(+)</text>
        <dbReference type="Rhea" id="RHEA:17989"/>
        <dbReference type="Rhea" id="RHEA-COMP:9863"/>
        <dbReference type="Rhea" id="RHEA-COMP:11604"/>
        <dbReference type="ChEBI" id="CHEBI:15378"/>
        <dbReference type="ChEBI" id="CHEBI:29999"/>
        <dbReference type="ChEBI" id="CHEBI:30616"/>
        <dbReference type="ChEBI" id="CHEBI:83421"/>
        <dbReference type="ChEBI" id="CHEBI:456216"/>
        <dbReference type="EC" id="2.7.11.1"/>
    </reaction>
</comment>
<dbReference type="PROSITE" id="PS50011">
    <property type="entry name" value="PROTEIN_KINASE_DOM"/>
    <property type="match status" value="1"/>
</dbReference>
<evidence type="ECO:0000256" key="7">
    <source>
        <dbReference type="ARBA" id="ARBA00022840"/>
    </source>
</evidence>
<evidence type="ECO:0000256" key="1">
    <source>
        <dbReference type="ARBA" id="ARBA00001946"/>
    </source>
</evidence>
<keyword evidence="6 12" id="KW-0547">Nucleotide-binding</keyword>
<keyword evidence="4" id="KW-0597">Phosphoprotein</keyword>
<evidence type="ECO:0000256" key="2">
    <source>
        <dbReference type="ARBA" id="ARBA00005354"/>
    </source>
</evidence>
<feature type="domain" description="Doublecortin" evidence="15">
    <location>
        <begin position="87"/>
        <end position="173"/>
    </location>
</feature>
<dbReference type="InterPro" id="IPR011009">
    <property type="entry name" value="Kinase-like_dom_sf"/>
</dbReference>
<dbReference type="Pfam" id="PF03607">
    <property type="entry name" value="DCX"/>
    <property type="match status" value="2"/>
</dbReference>
<organism evidence="16 17">
    <name type="scientific">Parelaphostrongylus tenuis</name>
    <name type="common">Meningeal worm</name>
    <dbReference type="NCBI Taxonomy" id="148309"/>
    <lineage>
        <taxon>Eukaryota</taxon>
        <taxon>Metazoa</taxon>
        <taxon>Ecdysozoa</taxon>
        <taxon>Nematoda</taxon>
        <taxon>Chromadorea</taxon>
        <taxon>Rhabditida</taxon>
        <taxon>Rhabditina</taxon>
        <taxon>Rhabditomorpha</taxon>
        <taxon>Strongyloidea</taxon>
        <taxon>Metastrongylidae</taxon>
        <taxon>Parelaphostrongylus</taxon>
    </lineage>
</organism>
<evidence type="ECO:0000259" key="14">
    <source>
        <dbReference type="PROSITE" id="PS50011"/>
    </source>
</evidence>
<dbReference type="GO" id="GO:0005524">
    <property type="term" value="F:ATP binding"/>
    <property type="evidence" value="ECO:0007669"/>
    <property type="project" value="UniProtKB-UniRule"/>
</dbReference>
<dbReference type="PANTHER" id="PTHR24347">
    <property type="entry name" value="SERINE/THREONINE-PROTEIN KINASE"/>
    <property type="match status" value="1"/>
</dbReference>
<dbReference type="InterPro" id="IPR000719">
    <property type="entry name" value="Prot_kinase_dom"/>
</dbReference>
<dbReference type="SUPFAM" id="SSF89837">
    <property type="entry name" value="Doublecortin (DC)"/>
    <property type="match status" value="2"/>
</dbReference>
<evidence type="ECO:0000256" key="5">
    <source>
        <dbReference type="ARBA" id="ARBA00022737"/>
    </source>
</evidence>
<evidence type="ECO:0000313" key="16">
    <source>
        <dbReference type="EMBL" id="KAJ1358643.1"/>
    </source>
</evidence>
<dbReference type="InterPro" id="IPR036572">
    <property type="entry name" value="Doublecortin_dom_sf"/>
</dbReference>
<evidence type="ECO:0000256" key="12">
    <source>
        <dbReference type="PROSITE-ProRule" id="PRU10141"/>
    </source>
</evidence>
<dbReference type="PROSITE" id="PS50309">
    <property type="entry name" value="DC"/>
    <property type="match status" value="2"/>
</dbReference>
<dbReference type="FunFam" id="1.10.510.10:FF:000571">
    <property type="entry name" value="Maternal embryonic leucine zipper kinase"/>
    <property type="match status" value="1"/>
</dbReference>
<evidence type="ECO:0000259" key="15">
    <source>
        <dbReference type="PROSITE" id="PS50309"/>
    </source>
</evidence>
<dbReference type="Gene3D" id="1.10.510.10">
    <property type="entry name" value="Transferase(Phosphotransferase) domain 1"/>
    <property type="match status" value="1"/>
</dbReference>
<sequence length="683" mass="77153">MLWINNLARRSVALNGDLLTPPVLSFDVRLELDEIPSSMTSSVVVESHDDSSNSSPTDEARIQAENPSDVNCTRKPPRCVSRSAKAKRIRFYRNGDQYYKGLWYALRIDRVRSMKPLMEDLAKTMGDSTALPLGIRHIFSIDGQLRITDIEQFVDGESYVCSSTETYKSVDYANAREPYWCFALSRTNRLSDIAMLSLHGTEQVSIEPTHFVFPRIITVIRNGVKPRKVVRHLLNKKTARSFDQVMSDLTCVVKLDSGAIRKLFSLSGSAVLTLQDFFREDDVFIAYGNERASADDFFVISEECKRLCSGGVRRSGRRGVATRPRVMPARNESLREDRCGSVVPDELARNLPAELDERFSMVRLIGDGNTAFVYEVIDRCSQERSAMKVIARDSAVGKVALIESELSIMKSIEHPNIVQMFNSWTIDGAYYLSLELVEGGDLFEHLYVVRRLCERQAARLTKCLVQALTYLHDNSIVHRDVKPENLLLYTGPHGEFELKLADFGLATELPEDGGKLTVICGTPTYVASEVILETGYDEKVDVWATGVILYVMLCGFPPFQSSDGSQDDLFAQIMRGRVSFPSPAWDRISFSAKALILLLVNVNKEERFSAQDVLDNQWIKTLSDVPSDFESMAEFIVESRIDADVDVEETDREYYVSRRTSMDELSESGRAESYEFTFLRNYS</sequence>
<dbReference type="InterPro" id="IPR003533">
    <property type="entry name" value="Doublecortin_dom"/>
</dbReference>
<dbReference type="CDD" id="cd17069">
    <property type="entry name" value="DCX2"/>
    <property type="match status" value="1"/>
</dbReference>
<evidence type="ECO:0000256" key="6">
    <source>
        <dbReference type="ARBA" id="ARBA00022741"/>
    </source>
</evidence>
<keyword evidence="7 12" id="KW-0067">ATP-binding</keyword>
<keyword evidence="5" id="KW-0677">Repeat</keyword>
<dbReference type="Gene3D" id="3.10.20.230">
    <property type="entry name" value="Doublecortin domain"/>
    <property type="match status" value="2"/>
</dbReference>
<comment type="catalytic activity">
    <reaction evidence="10">
        <text>L-threonyl-[protein] + ATP = O-phospho-L-threonyl-[protein] + ADP + H(+)</text>
        <dbReference type="Rhea" id="RHEA:46608"/>
        <dbReference type="Rhea" id="RHEA-COMP:11060"/>
        <dbReference type="Rhea" id="RHEA-COMP:11605"/>
        <dbReference type="ChEBI" id="CHEBI:15378"/>
        <dbReference type="ChEBI" id="CHEBI:30013"/>
        <dbReference type="ChEBI" id="CHEBI:30616"/>
        <dbReference type="ChEBI" id="CHEBI:61977"/>
        <dbReference type="ChEBI" id="CHEBI:456216"/>
        <dbReference type="EC" id="2.7.11.1"/>
    </reaction>
</comment>
<evidence type="ECO:0000256" key="3">
    <source>
        <dbReference type="ARBA" id="ARBA00012513"/>
    </source>
</evidence>
<dbReference type="AlphaFoldDB" id="A0AAD5ML26"/>
<evidence type="ECO:0000256" key="9">
    <source>
        <dbReference type="ARBA" id="ARBA00031092"/>
    </source>
</evidence>
<comment type="cofactor">
    <cofactor evidence="1">
        <name>Mg(2+)</name>
        <dbReference type="ChEBI" id="CHEBI:18420"/>
    </cofactor>
</comment>
<dbReference type="FunFam" id="3.10.20.230:FF:000001">
    <property type="entry name" value="serine/threonine-protein kinase DCLK1 isoform X1"/>
    <property type="match status" value="1"/>
</dbReference>
<accession>A0AAD5ML26</accession>
<evidence type="ECO:0000256" key="13">
    <source>
        <dbReference type="SAM" id="MobiDB-lite"/>
    </source>
</evidence>
<dbReference type="PROSITE" id="PS00107">
    <property type="entry name" value="PROTEIN_KINASE_ATP"/>
    <property type="match status" value="1"/>
</dbReference>
<evidence type="ECO:0000256" key="11">
    <source>
        <dbReference type="ARBA" id="ARBA00048679"/>
    </source>
</evidence>
<dbReference type="Proteomes" id="UP001196413">
    <property type="component" value="Unassembled WGS sequence"/>
</dbReference>
<dbReference type="GO" id="GO:0035556">
    <property type="term" value="P:intracellular signal transduction"/>
    <property type="evidence" value="ECO:0007669"/>
    <property type="project" value="InterPro"/>
</dbReference>
<name>A0AAD5ML26_PARTN</name>